<keyword evidence="1" id="KW-0732">Signal</keyword>
<reference evidence="2" key="1">
    <citation type="submission" date="2023-06" db="EMBL/GenBank/DDBJ databases">
        <title>Genome-scale phylogeny and comparative genomics of the fungal order Sordariales.</title>
        <authorList>
            <consortium name="Lawrence Berkeley National Laboratory"/>
            <person name="Hensen N."/>
            <person name="Bonometti L."/>
            <person name="Westerberg I."/>
            <person name="Brannstrom I.O."/>
            <person name="Guillou S."/>
            <person name="Cros-Aarteil S."/>
            <person name="Calhoun S."/>
            <person name="Haridas S."/>
            <person name="Kuo A."/>
            <person name="Mondo S."/>
            <person name="Pangilinan J."/>
            <person name="Riley R."/>
            <person name="Labutti K."/>
            <person name="Andreopoulos B."/>
            <person name="Lipzen A."/>
            <person name="Chen C."/>
            <person name="Yanf M."/>
            <person name="Daum C."/>
            <person name="Ng V."/>
            <person name="Clum A."/>
            <person name="Steindorff A."/>
            <person name="Ohm R."/>
            <person name="Martin F."/>
            <person name="Silar P."/>
            <person name="Natvig D."/>
            <person name="Lalanne C."/>
            <person name="Gautier V."/>
            <person name="Ament-Velasquez S.L."/>
            <person name="Kruys A."/>
            <person name="Hutchinson M.I."/>
            <person name="Powell A.J."/>
            <person name="Barry K."/>
            <person name="Miller A.N."/>
            <person name="Grigoriev I.V."/>
            <person name="Debuchy R."/>
            <person name="Gladieux P."/>
            <person name="Thoren M.H."/>
            <person name="Johannesson H."/>
        </authorList>
    </citation>
    <scope>NUCLEOTIDE SEQUENCE</scope>
    <source>
        <strain evidence="2">SMH4607-1</strain>
    </source>
</reference>
<dbReference type="Proteomes" id="UP001172102">
    <property type="component" value="Unassembled WGS sequence"/>
</dbReference>
<feature type="signal peptide" evidence="1">
    <location>
        <begin position="1"/>
        <end position="22"/>
    </location>
</feature>
<keyword evidence="3" id="KW-1185">Reference proteome</keyword>
<accession>A0AA40BAX6</accession>
<evidence type="ECO:0000313" key="3">
    <source>
        <dbReference type="Proteomes" id="UP001172102"/>
    </source>
</evidence>
<organism evidence="2 3">
    <name type="scientific">Lasiosphaeris hirsuta</name>
    <dbReference type="NCBI Taxonomy" id="260670"/>
    <lineage>
        <taxon>Eukaryota</taxon>
        <taxon>Fungi</taxon>
        <taxon>Dikarya</taxon>
        <taxon>Ascomycota</taxon>
        <taxon>Pezizomycotina</taxon>
        <taxon>Sordariomycetes</taxon>
        <taxon>Sordariomycetidae</taxon>
        <taxon>Sordariales</taxon>
        <taxon>Lasiosphaeriaceae</taxon>
        <taxon>Lasiosphaeris</taxon>
    </lineage>
</organism>
<evidence type="ECO:0000313" key="2">
    <source>
        <dbReference type="EMBL" id="KAK0730890.1"/>
    </source>
</evidence>
<name>A0AA40BAX6_9PEZI</name>
<comment type="caution">
    <text evidence="2">The sequence shown here is derived from an EMBL/GenBank/DDBJ whole genome shotgun (WGS) entry which is preliminary data.</text>
</comment>
<evidence type="ECO:0000256" key="1">
    <source>
        <dbReference type="SAM" id="SignalP"/>
    </source>
</evidence>
<proteinExistence type="predicted"/>
<gene>
    <name evidence="2" type="ORF">B0H67DRAFT_53894</name>
</gene>
<dbReference type="EMBL" id="JAUKUA010000001">
    <property type="protein sequence ID" value="KAK0730890.1"/>
    <property type="molecule type" value="Genomic_DNA"/>
</dbReference>
<evidence type="ECO:0008006" key="4">
    <source>
        <dbReference type="Google" id="ProtNLM"/>
    </source>
</evidence>
<sequence>MSCPYETYFFLFFFLFSNYLRAVRPVSHLKEPFGDRNVALLSGPLGSRSFGSLPSIRTSSLGLRSPFLGPAGLRTLVYKVQTPRVMSVSGTVTTQ</sequence>
<feature type="chain" id="PRO_5041419459" description="Secreted protein" evidence="1">
    <location>
        <begin position="23"/>
        <end position="95"/>
    </location>
</feature>
<protein>
    <recommendedName>
        <fullName evidence="4">Secreted protein</fullName>
    </recommendedName>
</protein>
<dbReference type="AlphaFoldDB" id="A0AA40BAX6"/>